<feature type="binding site" evidence="2">
    <location>
        <position position="59"/>
    </location>
    <ligand>
        <name>substrate</name>
    </ligand>
</feature>
<evidence type="ECO:0000313" key="4">
    <source>
        <dbReference type="EMBL" id="PGH00116.1"/>
    </source>
</evidence>
<dbReference type="GO" id="GO:0043456">
    <property type="term" value="P:regulation of pentose-phosphate shunt"/>
    <property type="evidence" value="ECO:0007669"/>
    <property type="project" value="TreeGrafter"/>
</dbReference>
<dbReference type="Gene3D" id="3.40.50.1240">
    <property type="entry name" value="Phosphoglycerate mutase-like"/>
    <property type="match status" value="1"/>
</dbReference>
<dbReference type="CDD" id="cd07067">
    <property type="entry name" value="HP_PGM_like"/>
    <property type="match status" value="1"/>
</dbReference>
<organism evidence="4 5">
    <name type="scientific">Helicocarpus griseus UAMH5409</name>
    <dbReference type="NCBI Taxonomy" id="1447875"/>
    <lineage>
        <taxon>Eukaryota</taxon>
        <taxon>Fungi</taxon>
        <taxon>Dikarya</taxon>
        <taxon>Ascomycota</taxon>
        <taxon>Pezizomycotina</taxon>
        <taxon>Eurotiomycetes</taxon>
        <taxon>Eurotiomycetidae</taxon>
        <taxon>Onygenales</taxon>
        <taxon>Ajellomycetaceae</taxon>
        <taxon>Helicocarpus</taxon>
    </lineage>
</organism>
<dbReference type="OrthoDB" id="354304at2759"/>
<gene>
    <name evidence="4" type="ORF">AJ79_08299</name>
</gene>
<evidence type="ECO:0008006" key="6">
    <source>
        <dbReference type="Google" id="ProtNLM"/>
    </source>
</evidence>
<dbReference type="InterPro" id="IPR013078">
    <property type="entry name" value="His_Pase_superF_clade-1"/>
</dbReference>
<evidence type="ECO:0000313" key="5">
    <source>
        <dbReference type="Proteomes" id="UP000223968"/>
    </source>
</evidence>
<accession>A0A2B7WTJ0</accession>
<name>A0A2B7WTJ0_9EURO</name>
<evidence type="ECO:0000256" key="3">
    <source>
        <dbReference type="SAM" id="MobiDB-lite"/>
    </source>
</evidence>
<keyword evidence="1" id="KW-0378">Hydrolase</keyword>
<dbReference type="SUPFAM" id="SSF53254">
    <property type="entry name" value="Phosphoglycerate mutase-like"/>
    <property type="match status" value="1"/>
</dbReference>
<dbReference type="InterPro" id="IPR051695">
    <property type="entry name" value="Phosphoglycerate_Mutase"/>
</dbReference>
<proteinExistence type="predicted"/>
<evidence type="ECO:0000256" key="2">
    <source>
        <dbReference type="PIRSR" id="PIRSR613078-2"/>
    </source>
</evidence>
<feature type="binding site" evidence="2">
    <location>
        <begin position="7"/>
        <end position="14"/>
    </location>
    <ligand>
        <name>substrate</name>
    </ligand>
</feature>
<protein>
    <recommendedName>
        <fullName evidence="6">Phosphoglycerate mutase</fullName>
    </recommendedName>
</protein>
<dbReference type="Pfam" id="PF00300">
    <property type="entry name" value="His_Phos_1"/>
    <property type="match status" value="1"/>
</dbReference>
<dbReference type="GO" id="GO:0005829">
    <property type="term" value="C:cytosol"/>
    <property type="evidence" value="ECO:0007669"/>
    <property type="project" value="TreeGrafter"/>
</dbReference>
<dbReference type="Proteomes" id="UP000223968">
    <property type="component" value="Unassembled WGS sequence"/>
</dbReference>
<comment type="caution">
    <text evidence="4">The sequence shown here is derived from an EMBL/GenBank/DDBJ whole genome shotgun (WGS) entry which is preliminary data.</text>
</comment>
<dbReference type="GO" id="GO:0004331">
    <property type="term" value="F:fructose-2,6-bisphosphate 2-phosphatase activity"/>
    <property type="evidence" value="ECO:0007669"/>
    <property type="project" value="TreeGrafter"/>
</dbReference>
<dbReference type="STRING" id="1447875.A0A2B7WTJ0"/>
<dbReference type="PANTHER" id="PTHR46517:SF1">
    <property type="entry name" value="FRUCTOSE-2,6-BISPHOSPHATASE TIGAR"/>
    <property type="match status" value="1"/>
</dbReference>
<keyword evidence="5" id="KW-1185">Reference proteome</keyword>
<dbReference type="InterPro" id="IPR029033">
    <property type="entry name" value="His_PPase_superfam"/>
</dbReference>
<dbReference type="EMBL" id="PDNB01000191">
    <property type="protein sequence ID" value="PGH00116.1"/>
    <property type="molecule type" value="Genomic_DNA"/>
</dbReference>
<dbReference type="PANTHER" id="PTHR46517">
    <property type="entry name" value="FRUCTOSE-2,6-BISPHOSPHATASE TIGAR"/>
    <property type="match status" value="1"/>
</dbReference>
<reference evidence="4 5" key="1">
    <citation type="submission" date="2017-10" db="EMBL/GenBank/DDBJ databases">
        <title>Comparative genomics in systemic dimorphic fungi from Ajellomycetaceae.</title>
        <authorList>
            <person name="Munoz J.F."/>
            <person name="Mcewen J.G."/>
            <person name="Clay O.K."/>
            <person name="Cuomo C.A."/>
        </authorList>
    </citation>
    <scope>NUCLEOTIDE SEQUENCE [LARGE SCALE GENOMIC DNA]</scope>
    <source>
        <strain evidence="4 5">UAMH5409</strain>
    </source>
</reference>
<feature type="compositionally biased region" description="Basic and acidic residues" evidence="3">
    <location>
        <begin position="258"/>
        <end position="272"/>
    </location>
</feature>
<dbReference type="AlphaFoldDB" id="A0A2B7WTJ0"/>
<evidence type="ECO:0000256" key="1">
    <source>
        <dbReference type="ARBA" id="ARBA00022801"/>
    </source>
</evidence>
<dbReference type="GO" id="GO:0045820">
    <property type="term" value="P:negative regulation of glycolytic process"/>
    <property type="evidence" value="ECO:0007669"/>
    <property type="project" value="TreeGrafter"/>
</dbReference>
<sequence>MRLFLIRHAESEHNVTHSYAGSTDSSLTNHGVLQIERLAQYFQTQEVVFTHVFTSDMQRARMTAEGICARLGEQQDGGSSPLRPALLPLLREKNFGSLEGRSLHALRRDGFDPTPEVTREPESKESVTVRAQTFVDDYLAPLIRDTRHTEHTVAIVSHNILLQALWHTLRSLFLRENIVAAPGVEVGIRLPPWANTGYMELDISELDDGQAPTEDDLIFSDMPNDFDLSSGRYKMTVLAVNEKEHLKNLNRTRGVGSAKHDASQRRIDSFFQ</sequence>
<feature type="region of interest" description="Disordered" evidence="3">
    <location>
        <begin position="252"/>
        <end position="272"/>
    </location>
</feature>
<dbReference type="SMART" id="SM00855">
    <property type="entry name" value="PGAM"/>
    <property type="match status" value="1"/>
</dbReference>